<protein>
    <recommendedName>
        <fullName evidence="2">histidine kinase</fullName>
        <ecNumber evidence="2">2.7.13.3</ecNumber>
    </recommendedName>
</protein>
<keyword evidence="5" id="KW-0902">Two-component regulatory system</keyword>
<dbReference type="Proteomes" id="UP000036923">
    <property type="component" value="Unassembled WGS sequence"/>
</dbReference>
<dbReference type="SUPFAM" id="SSF55874">
    <property type="entry name" value="ATPase domain of HSP90 chaperone/DNA topoisomerase II/histidine kinase"/>
    <property type="match status" value="1"/>
</dbReference>
<dbReference type="InterPro" id="IPR050482">
    <property type="entry name" value="Sensor_HK_TwoCompSys"/>
</dbReference>
<dbReference type="eggNOG" id="COG4585">
    <property type="taxonomic scope" value="Bacteria"/>
</dbReference>
<accession>A0A0L6JN55</accession>
<feature type="transmembrane region" description="Helical" evidence="7">
    <location>
        <begin position="39"/>
        <end position="58"/>
    </location>
</feature>
<evidence type="ECO:0000256" key="1">
    <source>
        <dbReference type="ARBA" id="ARBA00000085"/>
    </source>
</evidence>
<feature type="coiled-coil region" evidence="6">
    <location>
        <begin position="374"/>
        <end position="401"/>
    </location>
</feature>
<keyword evidence="7" id="KW-0812">Transmembrane</keyword>
<name>A0A0L6JN55_9FIRM</name>
<evidence type="ECO:0000256" key="7">
    <source>
        <dbReference type="SAM" id="Phobius"/>
    </source>
</evidence>
<keyword evidence="11" id="KW-1185">Reference proteome</keyword>
<proteinExistence type="predicted"/>
<dbReference type="EMBL" id="LGTC01000001">
    <property type="protein sequence ID" value="KNY27213.1"/>
    <property type="molecule type" value="Genomic_DNA"/>
</dbReference>
<dbReference type="OrthoDB" id="199946at2"/>
<evidence type="ECO:0000256" key="4">
    <source>
        <dbReference type="ARBA" id="ARBA00022777"/>
    </source>
</evidence>
<dbReference type="GO" id="GO:0004673">
    <property type="term" value="F:protein histidine kinase activity"/>
    <property type="evidence" value="ECO:0007669"/>
    <property type="project" value="UniProtKB-EC"/>
</dbReference>
<feature type="domain" description="Histidine kinase/HSP90-like ATPase" evidence="8">
    <location>
        <begin position="524"/>
        <end position="607"/>
    </location>
</feature>
<evidence type="ECO:0000259" key="9">
    <source>
        <dbReference type="Pfam" id="PF16927"/>
    </source>
</evidence>
<dbReference type="PANTHER" id="PTHR24421:SF10">
    <property type="entry name" value="NITRATE_NITRITE SENSOR PROTEIN NARQ"/>
    <property type="match status" value="1"/>
</dbReference>
<dbReference type="AlphaFoldDB" id="A0A0L6JN55"/>
<comment type="caution">
    <text evidence="10">The sequence shown here is derived from an EMBL/GenBank/DDBJ whole genome shotgun (WGS) entry which is preliminary data.</text>
</comment>
<feature type="transmembrane region" description="Helical" evidence="7">
    <location>
        <begin position="203"/>
        <end position="222"/>
    </location>
</feature>
<dbReference type="Pfam" id="PF02518">
    <property type="entry name" value="HATPase_c"/>
    <property type="match status" value="1"/>
</dbReference>
<feature type="transmembrane region" description="Helical" evidence="7">
    <location>
        <begin position="6"/>
        <end position="27"/>
    </location>
</feature>
<keyword evidence="3" id="KW-0808">Transferase</keyword>
<dbReference type="Gene3D" id="3.30.565.10">
    <property type="entry name" value="Histidine kinase-like ATPase, C-terminal domain"/>
    <property type="match status" value="1"/>
</dbReference>
<reference evidence="11" key="1">
    <citation type="submission" date="2015-07" db="EMBL/GenBank/DDBJ databases">
        <title>Near-Complete Genome Sequence of the Cellulolytic Bacterium Bacteroides (Pseudobacteroides) cellulosolvens ATCC 35603.</title>
        <authorList>
            <person name="Dassa B."/>
            <person name="Utturkar S.M."/>
            <person name="Klingeman D.M."/>
            <person name="Hurt R.A."/>
            <person name="Keller M."/>
            <person name="Xu J."/>
            <person name="Reddy Y.H.K."/>
            <person name="Borovok I."/>
            <person name="Grinberg I.R."/>
            <person name="Lamed R."/>
            <person name="Zhivin O."/>
            <person name="Bayer E.A."/>
            <person name="Brown S.D."/>
        </authorList>
    </citation>
    <scope>NUCLEOTIDE SEQUENCE [LARGE SCALE GENOMIC DNA]</scope>
    <source>
        <strain evidence="11">DSM 2933</strain>
    </source>
</reference>
<organism evidence="10 11">
    <name type="scientific">Pseudobacteroides cellulosolvens ATCC 35603 = DSM 2933</name>
    <dbReference type="NCBI Taxonomy" id="398512"/>
    <lineage>
        <taxon>Bacteria</taxon>
        <taxon>Bacillati</taxon>
        <taxon>Bacillota</taxon>
        <taxon>Clostridia</taxon>
        <taxon>Eubacteriales</taxon>
        <taxon>Oscillospiraceae</taxon>
        <taxon>Pseudobacteroides</taxon>
    </lineage>
</organism>
<gene>
    <name evidence="10" type="ORF">Bccel_2481</name>
</gene>
<feature type="transmembrane region" description="Helical" evidence="7">
    <location>
        <begin position="169"/>
        <end position="191"/>
    </location>
</feature>
<dbReference type="PANTHER" id="PTHR24421">
    <property type="entry name" value="NITRATE/NITRITE SENSOR PROTEIN NARX-RELATED"/>
    <property type="match status" value="1"/>
</dbReference>
<evidence type="ECO:0000313" key="10">
    <source>
        <dbReference type="EMBL" id="KNY27213.1"/>
    </source>
</evidence>
<feature type="transmembrane region" description="Helical" evidence="7">
    <location>
        <begin position="70"/>
        <end position="90"/>
    </location>
</feature>
<dbReference type="GO" id="GO:0000160">
    <property type="term" value="P:phosphorelay signal transduction system"/>
    <property type="evidence" value="ECO:0007669"/>
    <property type="project" value="UniProtKB-KW"/>
</dbReference>
<evidence type="ECO:0000256" key="5">
    <source>
        <dbReference type="ARBA" id="ARBA00023012"/>
    </source>
</evidence>
<feature type="domain" description="Histidine kinase N-terminal 7TM region" evidence="9">
    <location>
        <begin position="11"/>
        <end position="255"/>
    </location>
</feature>
<evidence type="ECO:0000259" key="8">
    <source>
        <dbReference type="Pfam" id="PF02518"/>
    </source>
</evidence>
<dbReference type="CDD" id="cd16917">
    <property type="entry name" value="HATPase_UhpB-NarQ-NarX-like"/>
    <property type="match status" value="1"/>
</dbReference>
<evidence type="ECO:0000256" key="6">
    <source>
        <dbReference type="SAM" id="Coils"/>
    </source>
</evidence>
<keyword evidence="7" id="KW-1133">Transmembrane helix</keyword>
<feature type="transmembrane region" description="Helical" evidence="7">
    <location>
        <begin position="128"/>
        <end position="149"/>
    </location>
</feature>
<comment type="catalytic activity">
    <reaction evidence="1">
        <text>ATP + protein L-histidine = ADP + protein N-phospho-L-histidine.</text>
        <dbReference type="EC" id="2.7.13.3"/>
    </reaction>
</comment>
<dbReference type="InterPro" id="IPR031621">
    <property type="entry name" value="HisKA_7TM"/>
</dbReference>
<evidence type="ECO:0000313" key="11">
    <source>
        <dbReference type="Proteomes" id="UP000036923"/>
    </source>
</evidence>
<dbReference type="STRING" id="398512.Bccel_2481"/>
<dbReference type="Pfam" id="PF16927">
    <property type="entry name" value="HisKA_7TM"/>
    <property type="match status" value="1"/>
</dbReference>
<keyword evidence="7" id="KW-0472">Membrane</keyword>
<sequence>MPNLIINYILMVITFIYASALFCNIHFKAKSRKAKLNLLFLPLSIIILTTGFLLEIPTKYTFKYSWLQCIFIYTGLCFMGYSWLIFSVFISSKENKMACDLIDINNFHEKLLCKIKHNLPHIKKHTHVLNAIALIPPVLILILIVTNPLHDLLYIQPHDSYEMNFNTEYVFILLVGGAYVLLANIILLYKFLRNTVFSFKLKIIFLVVLALMPISFYTRIFYLSYLEIVPVCLLIGYQILLNTVSFNYKLFDIVPRSIASIVQNMEQSILVTNKRNTIANFNTSFTISFGNMTNIKEYDPLEIFAEKLKQSIVLDEESHDILDAMFWDIDKNISGNIHVLTPVDKWYFVLIQNVVNGRGKKIGKLISFNDITTIQDLNHKLKKKNCELEKINLELKNTNEKILKHTLMAEELAITRERNRILSELHDSIGQAYTSNLALARCTETFLIKNRRKEALDSLEEMSSTTKQLLFNMASSVNDKESILQQPLEEILNKLFKSYRKSGIAIQFKLNTDVEILEYGIRHNIYRICQESINNSLKHGKAKNIYISIEQSNNKIILEVADDGIGCDLVHKGIGLKGIEYRISEIGGEVFFISDKSKQKVFIVRAKIPIRRESNL</sequence>
<evidence type="ECO:0000256" key="2">
    <source>
        <dbReference type="ARBA" id="ARBA00012438"/>
    </source>
</evidence>
<keyword evidence="4 10" id="KW-0418">Kinase</keyword>
<dbReference type="EC" id="2.7.13.3" evidence="2"/>
<keyword evidence="6" id="KW-0175">Coiled coil</keyword>
<dbReference type="InterPro" id="IPR003594">
    <property type="entry name" value="HATPase_dom"/>
</dbReference>
<dbReference type="Gene3D" id="1.20.5.1930">
    <property type="match status" value="1"/>
</dbReference>
<dbReference type="InterPro" id="IPR036890">
    <property type="entry name" value="HATPase_C_sf"/>
</dbReference>
<evidence type="ECO:0000256" key="3">
    <source>
        <dbReference type="ARBA" id="ARBA00022679"/>
    </source>
</evidence>